<dbReference type="CDD" id="cd07136">
    <property type="entry name" value="ALDH_YwdH-P39616"/>
    <property type="match status" value="1"/>
</dbReference>
<feature type="domain" description="Aldehyde dehydrogenase" evidence="8">
    <location>
        <begin position="3"/>
        <end position="426"/>
    </location>
</feature>
<dbReference type="InterPro" id="IPR029510">
    <property type="entry name" value="Ald_DH_CS_GLU"/>
</dbReference>
<evidence type="ECO:0000256" key="7">
    <source>
        <dbReference type="RuleBase" id="RU003345"/>
    </source>
</evidence>
<name>A0A9D1HGA1_9FIRM</name>
<dbReference type="InterPro" id="IPR015590">
    <property type="entry name" value="Aldehyde_DH_dom"/>
</dbReference>
<dbReference type="GO" id="GO:0006081">
    <property type="term" value="P:aldehyde metabolic process"/>
    <property type="evidence" value="ECO:0007669"/>
    <property type="project" value="InterPro"/>
</dbReference>
<dbReference type="FunFam" id="3.40.605.10:FF:000004">
    <property type="entry name" value="Aldehyde dehydrogenase"/>
    <property type="match status" value="1"/>
</dbReference>
<dbReference type="InterPro" id="IPR016163">
    <property type="entry name" value="Ald_DH_C"/>
</dbReference>
<feature type="active site" evidence="5 6">
    <location>
        <position position="209"/>
    </location>
</feature>
<dbReference type="PIRSF" id="PIRSF036492">
    <property type="entry name" value="ALDH"/>
    <property type="match status" value="1"/>
</dbReference>
<dbReference type="FunFam" id="3.40.309.10:FF:000003">
    <property type="entry name" value="Aldehyde dehydrogenase"/>
    <property type="match status" value="1"/>
</dbReference>
<evidence type="ECO:0000313" key="9">
    <source>
        <dbReference type="EMBL" id="HIU02394.1"/>
    </source>
</evidence>
<dbReference type="PANTHER" id="PTHR43570:SF16">
    <property type="entry name" value="ALDEHYDE DEHYDROGENASE TYPE III, ISOFORM Q"/>
    <property type="match status" value="1"/>
</dbReference>
<dbReference type="Pfam" id="PF00171">
    <property type="entry name" value="Aldedh"/>
    <property type="match status" value="1"/>
</dbReference>
<comment type="caution">
    <text evidence="9">The sequence shown here is derived from an EMBL/GenBank/DDBJ whole genome shotgun (WGS) entry which is preliminary data.</text>
</comment>
<evidence type="ECO:0000256" key="2">
    <source>
        <dbReference type="ARBA" id="ARBA00023002"/>
    </source>
</evidence>
<dbReference type="InterPro" id="IPR016162">
    <property type="entry name" value="Ald_DH_N"/>
</dbReference>
<reference evidence="9" key="2">
    <citation type="journal article" date="2021" name="PeerJ">
        <title>Extensive microbial diversity within the chicken gut microbiome revealed by metagenomics and culture.</title>
        <authorList>
            <person name="Gilroy R."/>
            <person name="Ravi A."/>
            <person name="Getino M."/>
            <person name="Pursley I."/>
            <person name="Horton D.L."/>
            <person name="Alikhan N.F."/>
            <person name="Baker D."/>
            <person name="Gharbi K."/>
            <person name="Hall N."/>
            <person name="Watson M."/>
            <person name="Adriaenssens E.M."/>
            <person name="Foster-Nyarko E."/>
            <person name="Jarju S."/>
            <person name="Secka A."/>
            <person name="Antonio M."/>
            <person name="Oren A."/>
            <person name="Chaudhuri R.R."/>
            <person name="La Ragione R."/>
            <person name="Hildebrand F."/>
            <person name="Pallen M.J."/>
        </authorList>
    </citation>
    <scope>NUCLEOTIDE SEQUENCE</scope>
    <source>
        <strain evidence="9">CHK187-14744</strain>
    </source>
</reference>
<accession>A0A9D1HGA1</accession>
<dbReference type="Gene3D" id="3.40.605.10">
    <property type="entry name" value="Aldehyde Dehydrogenase, Chain A, domain 1"/>
    <property type="match status" value="1"/>
</dbReference>
<dbReference type="Gene3D" id="3.40.309.10">
    <property type="entry name" value="Aldehyde Dehydrogenase, Chain A, domain 2"/>
    <property type="match status" value="1"/>
</dbReference>
<keyword evidence="2 4" id="KW-0560">Oxidoreductase</keyword>
<dbReference type="EMBL" id="DVLT01000027">
    <property type="protein sequence ID" value="HIU02394.1"/>
    <property type="molecule type" value="Genomic_DNA"/>
</dbReference>
<evidence type="ECO:0000313" key="10">
    <source>
        <dbReference type="Proteomes" id="UP000824164"/>
    </source>
</evidence>
<dbReference type="GO" id="GO:0005737">
    <property type="term" value="C:cytoplasm"/>
    <property type="evidence" value="ECO:0007669"/>
    <property type="project" value="TreeGrafter"/>
</dbReference>
<reference evidence="9" key="1">
    <citation type="submission" date="2020-10" db="EMBL/GenBank/DDBJ databases">
        <authorList>
            <person name="Gilroy R."/>
        </authorList>
    </citation>
    <scope>NUCLEOTIDE SEQUENCE</scope>
    <source>
        <strain evidence="9">CHK187-14744</strain>
    </source>
</reference>
<sequence length="455" mass="51715">MLVEEIVNVQKKFFRTGTTRKIEYRLNSLQILKDGIHRMMPEIYAALKKDLGKCETESYMAEVGMTLAELSYMEKHIKRFSARKKVRTPLAQFPAVSYREPEPYGTVLIMSPWNYPFMLTMEPVIDALAAGNTVVIKPSAYAPETSKVIAQLIRQCFSVKLAAVVEGGRNENQELLEQDFDYIFFTGGKTVGRLVMEKASAHLTPVTLELGGKSPCIVCDSANLKMAARRIVFGKYLNVGQTCVAPDYLLVQESVKMPLLKHIRKEIIRQWGKEPLLNEEYGRIINQKHFERLTGLIRDKKCLIGGKDDGVDKIEPTVVDNVPMDDPLMQDEIFGPILPVLTFKDVDEVQEIVERNPTPLALYLFTSNKRDIRRIMNRIRFGGGCVNDTIIHLATSRMGFGGTGQSGMGSYHGKDGFDTFSHYKSVVDKKTWLDLPFRYHPFSPWKDKMIKKFLK</sequence>
<protein>
    <recommendedName>
        <fullName evidence="4">Aldehyde dehydrogenase</fullName>
    </recommendedName>
</protein>
<dbReference type="SUPFAM" id="SSF53720">
    <property type="entry name" value="ALDH-like"/>
    <property type="match status" value="1"/>
</dbReference>
<evidence type="ECO:0000256" key="6">
    <source>
        <dbReference type="PROSITE-ProRule" id="PRU10007"/>
    </source>
</evidence>
<evidence type="ECO:0000256" key="1">
    <source>
        <dbReference type="ARBA" id="ARBA00009986"/>
    </source>
</evidence>
<evidence type="ECO:0000256" key="5">
    <source>
        <dbReference type="PIRSR" id="PIRSR036492-1"/>
    </source>
</evidence>
<dbReference type="InterPro" id="IPR016161">
    <property type="entry name" value="Ald_DH/histidinol_DH"/>
</dbReference>
<evidence type="ECO:0000259" key="8">
    <source>
        <dbReference type="Pfam" id="PF00171"/>
    </source>
</evidence>
<comment type="similarity">
    <text evidence="1 4 7">Belongs to the aldehyde dehydrogenase family.</text>
</comment>
<organism evidence="9 10">
    <name type="scientific">Candidatus Onthocola gallistercoris</name>
    <dbReference type="NCBI Taxonomy" id="2840876"/>
    <lineage>
        <taxon>Bacteria</taxon>
        <taxon>Bacillati</taxon>
        <taxon>Bacillota</taxon>
        <taxon>Bacilli</taxon>
        <taxon>Candidatus Onthocola</taxon>
    </lineage>
</organism>
<dbReference type="GO" id="GO:0004029">
    <property type="term" value="F:aldehyde dehydrogenase (NAD+) activity"/>
    <property type="evidence" value="ECO:0007669"/>
    <property type="project" value="TreeGrafter"/>
</dbReference>
<dbReference type="AlphaFoldDB" id="A0A9D1HGA1"/>
<keyword evidence="3" id="KW-0520">NAD</keyword>
<evidence type="ECO:0000256" key="3">
    <source>
        <dbReference type="ARBA" id="ARBA00023027"/>
    </source>
</evidence>
<dbReference type="Proteomes" id="UP000824164">
    <property type="component" value="Unassembled WGS sequence"/>
</dbReference>
<dbReference type="PANTHER" id="PTHR43570">
    <property type="entry name" value="ALDEHYDE DEHYDROGENASE"/>
    <property type="match status" value="1"/>
</dbReference>
<dbReference type="InterPro" id="IPR012394">
    <property type="entry name" value="Aldehyde_DH_NAD(P)"/>
</dbReference>
<gene>
    <name evidence="9" type="ORF">IAB63_03980</name>
</gene>
<evidence type="ECO:0000256" key="4">
    <source>
        <dbReference type="PIRNR" id="PIRNR036492"/>
    </source>
</evidence>
<dbReference type="PROSITE" id="PS00687">
    <property type="entry name" value="ALDEHYDE_DEHYDR_GLU"/>
    <property type="match status" value="1"/>
</dbReference>
<proteinExistence type="inferred from homology"/>
<feature type="active site" evidence="5">
    <location>
        <position position="243"/>
    </location>
</feature>